<dbReference type="EMBL" id="PVWO01000194">
    <property type="protein sequence ID" value="PSB55335.1"/>
    <property type="molecule type" value="Genomic_DNA"/>
</dbReference>
<dbReference type="InterPro" id="IPR006016">
    <property type="entry name" value="UspA"/>
</dbReference>
<organism evidence="3 4">
    <name type="scientific">Chamaesiphon polymorphus CCALA 037</name>
    <dbReference type="NCBI Taxonomy" id="2107692"/>
    <lineage>
        <taxon>Bacteria</taxon>
        <taxon>Bacillati</taxon>
        <taxon>Cyanobacteriota</taxon>
        <taxon>Cyanophyceae</taxon>
        <taxon>Gomontiellales</taxon>
        <taxon>Chamaesiphonaceae</taxon>
        <taxon>Chamaesiphon</taxon>
    </lineage>
</organism>
<dbReference type="AlphaFoldDB" id="A0A2T1GD18"/>
<comment type="caution">
    <text evidence="3">The sequence shown here is derived from an EMBL/GenBank/DDBJ whole genome shotgun (WGS) entry which is preliminary data.</text>
</comment>
<dbReference type="CDD" id="cd00293">
    <property type="entry name" value="USP-like"/>
    <property type="match status" value="1"/>
</dbReference>
<feature type="domain" description="UspA" evidence="2">
    <location>
        <begin position="1"/>
        <end position="137"/>
    </location>
</feature>
<dbReference type="Pfam" id="PF00582">
    <property type="entry name" value="Usp"/>
    <property type="match status" value="1"/>
</dbReference>
<evidence type="ECO:0000313" key="4">
    <source>
        <dbReference type="Proteomes" id="UP000238937"/>
    </source>
</evidence>
<dbReference type="PRINTS" id="PR01438">
    <property type="entry name" value="UNVRSLSTRESS"/>
</dbReference>
<accession>A0A2T1GD18</accession>
<dbReference type="OrthoDB" id="9777884at2"/>
<evidence type="ECO:0000256" key="1">
    <source>
        <dbReference type="ARBA" id="ARBA00008791"/>
    </source>
</evidence>
<gene>
    <name evidence="3" type="ORF">C7B77_15380</name>
</gene>
<dbReference type="PANTHER" id="PTHR46268">
    <property type="entry name" value="STRESS RESPONSE PROTEIN NHAX"/>
    <property type="match status" value="1"/>
</dbReference>
<evidence type="ECO:0000259" key="2">
    <source>
        <dbReference type="Pfam" id="PF00582"/>
    </source>
</evidence>
<dbReference type="InterPro" id="IPR014729">
    <property type="entry name" value="Rossmann-like_a/b/a_fold"/>
</dbReference>
<proteinExistence type="inferred from homology"/>
<dbReference type="Proteomes" id="UP000238937">
    <property type="component" value="Unassembled WGS sequence"/>
</dbReference>
<dbReference type="InterPro" id="IPR006015">
    <property type="entry name" value="Universal_stress_UspA"/>
</dbReference>
<dbReference type="RefSeq" id="WP_106306450.1">
    <property type="nucleotide sequence ID" value="NZ_PVWO01000194.1"/>
</dbReference>
<dbReference type="SUPFAM" id="SSF52402">
    <property type="entry name" value="Adenine nucleotide alpha hydrolases-like"/>
    <property type="match status" value="1"/>
</dbReference>
<comment type="similarity">
    <text evidence="1">Belongs to the universal stress protein A family.</text>
</comment>
<sequence>MFNKILFPLDRSREAQEAIAVAIDLVQKYQSELILLSVVETPDLDAEVLEDPVMQSPDAVDRLLHSAQALFAKRGIDAEIIQREGKPAFTICDVADELNVNLIVMGSRGIGVDLEHAAESVASRTIALAPCPVLVVP</sequence>
<dbReference type="PANTHER" id="PTHR46268:SF6">
    <property type="entry name" value="UNIVERSAL STRESS PROTEIN UP12"/>
    <property type="match status" value="1"/>
</dbReference>
<protein>
    <submittedName>
        <fullName evidence="3">Universal stress protein</fullName>
    </submittedName>
</protein>
<keyword evidence="4" id="KW-1185">Reference proteome</keyword>
<reference evidence="3 4" key="1">
    <citation type="submission" date="2018-03" db="EMBL/GenBank/DDBJ databases">
        <title>The ancient ancestry and fast evolution of plastids.</title>
        <authorList>
            <person name="Moore K.R."/>
            <person name="Magnabosco C."/>
            <person name="Momper L."/>
            <person name="Gold D.A."/>
            <person name="Bosak T."/>
            <person name="Fournier G.P."/>
        </authorList>
    </citation>
    <scope>NUCLEOTIDE SEQUENCE [LARGE SCALE GENOMIC DNA]</scope>
    <source>
        <strain evidence="3 4">CCALA 037</strain>
    </source>
</reference>
<evidence type="ECO:0000313" key="3">
    <source>
        <dbReference type="EMBL" id="PSB55335.1"/>
    </source>
</evidence>
<dbReference type="Gene3D" id="3.40.50.620">
    <property type="entry name" value="HUPs"/>
    <property type="match status" value="1"/>
</dbReference>
<name>A0A2T1GD18_9CYAN</name>